<feature type="transmembrane region" description="Helical" evidence="6">
    <location>
        <begin position="123"/>
        <end position="140"/>
    </location>
</feature>
<feature type="transmembrane region" description="Helical" evidence="6">
    <location>
        <begin position="100"/>
        <end position="117"/>
    </location>
</feature>
<feature type="transmembrane region" description="Helical" evidence="6">
    <location>
        <begin position="6"/>
        <end position="25"/>
    </location>
</feature>
<evidence type="ECO:0000256" key="3">
    <source>
        <dbReference type="ARBA" id="ARBA00022692"/>
    </source>
</evidence>
<dbReference type="GO" id="GO:0005886">
    <property type="term" value="C:plasma membrane"/>
    <property type="evidence" value="ECO:0007669"/>
    <property type="project" value="UniProtKB-SubCell"/>
</dbReference>
<reference evidence="8" key="1">
    <citation type="submission" date="2020-02" db="EMBL/GenBank/DDBJ databases">
        <authorList>
            <person name="Meier V. D."/>
        </authorList>
    </citation>
    <scope>NUCLEOTIDE SEQUENCE</scope>
    <source>
        <strain evidence="8">AVDCRST_MAG68</strain>
    </source>
</reference>
<evidence type="ECO:0000256" key="4">
    <source>
        <dbReference type="ARBA" id="ARBA00022989"/>
    </source>
</evidence>
<accession>A0A6J4KXJ0</accession>
<feature type="transmembrane region" description="Helical" evidence="6">
    <location>
        <begin position="298"/>
        <end position="318"/>
    </location>
</feature>
<evidence type="ECO:0000256" key="2">
    <source>
        <dbReference type="ARBA" id="ARBA00022475"/>
    </source>
</evidence>
<comment type="subcellular location">
    <subcellularLocation>
        <location evidence="1">Cell membrane</location>
        <topology evidence="1">Multi-pass membrane protein</topology>
    </subcellularLocation>
</comment>
<evidence type="ECO:0000259" key="7">
    <source>
        <dbReference type="Pfam" id="PF00482"/>
    </source>
</evidence>
<organism evidence="8">
    <name type="scientific">uncultured Gemmatimonadota bacterium</name>
    <dbReference type="NCBI Taxonomy" id="203437"/>
    <lineage>
        <taxon>Bacteria</taxon>
        <taxon>Pseudomonadati</taxon>
        <taxon>Gemmatimonadota</taxon>
        <taxon>environmental samples</taxon>
    </lineage>
</organism>
<keyword evidence="5 6" id="KW-0472">Membrane</keyword>
<keyword evidence="2" id="KW-1003">Cell membrane</keyword>
<dbReference type="InterPro" id="IPR042094">
    <property type="entry name" value="T2SS_GspF_sf"/>
</dbReference>
<dbReference type="PANTHER" id="PTHR35007:SF1">
    <property type="entry name" value="PILUS ASSEMBLY PROTEIN"/>
    <property type="match status" value="1"/>
</dbReference>
<keyword evidence="4 6" id="KW-1133">Transmembrane helix</keyword>
<evidence type="ECO:0000256" key="6">
    <source>
        <dbReference type="SAM" id="Phobius"/>
    </source>
</evidence>
<dbReference type="AlphaFoldDB" id="A0A6J4KXJ0"/>
<evidence type="ECO:0000256" key="5">
    <source>
        <dbReference type="ARBA" id="ARBA00023136"/>
    </source>
</evidence>
<gene>
    <name evidence="8" type="ORF">AVDCRST_MAG68-2743</name>
</gene>
<protein>
    <submittedName>
        <fullName evidence="8">Flp pilus assembly protein TadB</fullName>
    </submittedName>
</protein>
<dbReference type="InterPro" id="IPR018076">
    <property type="entry name" value="T2SS_GspF_dom"/>
</dbReference>
<dbReference type="PANTHER" id="PTHR35007">
    <property type="entry name" value="INTEGRAL MEMBRANE PROTEIN-RELATED"/>
    <property type="match status" value="1"/>
</dbReference>
<dbReference type="EMBL" id="CADCTW010000089">
    <property type="protein sequence ID" value="CAA9317589.1"/>
    <property type="molecule type" value="Genomic_DNA"/>
</dbReference>
<dbReference type="Gene3D" id="1.20.81.30">
    <property type="entry name" value="Type II secretion system (T2SS), domain F"/>
    <property type="match status" value="1"/>
</dbReference>
<sequence>MSSAAPVVVAALTAALGTAALLLAVERLRARRHRAIVLRQLRTIAGDRGTPAAAPGEPLLRTGPGDESSWMQAIATRVPQLRGAGPLLQQAGLSWSEQRFLVSLGVGALGGAALGFMVAGGGLPALVGGAAGASLPYLHVRRVRTKRLHAFEEQLPEAIDLLGRAIRSGHPLTAGLRMVAEESAEPVAGEFRRVFEEQKFGLPFAESLAGLAARVPLVDVRILVTAVMIQRDVGGNLAEILDNLSHLIRTRFTIRRQLRTYTAQGRMSGMVLGALPLAVGGMIFLMNPEYVMTLFREPVGRLMVWSAAGLQVMGFLWIRRIVDIEM</sequence>
<proteinExistence type="predicted"/>
<dbReference type="Pfam" id="PF00482">
    <property type="entry name" value="T2SSF"/>
    <property type="match status" value="1"/>
</dbReference>
<evidence type="ECO:0000313" key="8">
    <source>
        <dbReference type="EMBL" id="CAA9317589.1"/>
    </source>
</evidence>
<evidence type="ECO:0000256" key="1">
    <source>
        <dbReference type="ARBA" id="ARBA00004651"/>
    </source>
</evidence>
<feature type="domain" description="Type II secretion system protein GspF" evidence="7">
    <location>
        <begin position="159"/>
        <end position="283"/>
    </location>
</feature>
<feature type="transmembrane region" description="Helical" evidence="6">
    <location>
        <begin position="265"/>
        <end position="286"/>
    </location>
</feature>
<name>A0A6J4KXJ0_9BACT</name>
<keyword evidence="3 6" id="KW-0812">Transmembrane</keyword>